<feature type="transmembrane region" description="Helical" evidence="8">
    <location>
        <begin position="130"/>
        <end position="155"/>
    </location>
</feature>
<feature type="transmembrane region" description="Helical" evidence="8">
    <location>
        <begin position="73"/>
        <end position="91"/>
    </location>
</feature>
<name>A0A3L7A956_9HYPH</name>
<dbReference type="OrthoDB" id="9800873at2"/>
<dbReference type="PANTHER" id="PTHR30269:SF32">
    <property type="entry name" value="MEMBRANE TRANSPORTER PROTEIN-RELATED"/>
    <property type="match status" value="1"/>
</dbReference>
<evidence type="ECO:0000256" key="8">
    <source>
        <dbReference type="RuleBase" id="RU363041"/>
    </source>
</evidence>
<keyword evidence="7 8" id="KW-0472">Membrane</keyword>
<evidence type="ECO:0000313" key="10">
    <source>
        <dbReference type="Proteomes" id="UP000269692"/>
    </source>
</evidence>
<accession>A0A3L7A956</accession>
<dbReference type="Proteomes" id="UP000269692">
    <property type="component" value="Unassembled WGS sequence"/>
</dbReference>
<sequence>MIPSVILIGFFVMVLAGAVKGMVGMGMPTVAIGLLTLILPPPQAVALLIIPAAFTNVWQYATGPGARSTARRFASMMTGLTVGTFIGGFGIGGLDSPFTLPAMGIVVCCYGLLGLASVHVHLPEGWEGPLAPVVGLATGVINGMTSMAMLPAVVFFKALGLGRDDMVQALGLNFMVASFAMMPILMWPGSSGAPLLDPWIIGASIAALLPAGLGLNLGRRLRIMASPELFSRIFFGFLTLLGLYMAARGILKLTA</sequence>
<organism evidence="9 10">
    <name type="scientific">Xanthobacter tagetidis</name>
    <dbReference type="NCBI Taxonomy" id="60216"/>
    <lineage>
        <taxon>Bacteria</taxon>
        <taxon>Pseudomonadati</taxon>
        <taxon>Pseudomonadota</taxon>
        <taxon>Alphaproteobacteria</taxon>
        <taxon>Hyphomicrobiales</taxon>
        <taxon>Xanthobacteraceae</taxon>
        <taxon>Xanthobacter</taxon>
    </lineage>
</organism>
<evidence type="ECO:0000256" key="4">
    <source>
        <dbReference type="ARBA" id="ARBA00022475"/>
    </source>
</evidence>
<dbReference type="EMBL" id="RCTF01000012">
    <property type="protein sequence ID" value="RLP76717.1"/>
    <property type="molecule type" value="Genomic_DNA"/>
</dbReference>
<feature type="transmembrane region" description="Helical" evidence="8">
    <location>
        <begin position="167"/>
        <end position="187"/>
    </location>
</feature>
<comment type="similarity">
    <text evidence="2 8">Belongs to the 4-toluene sulfonate uptake permease (TSUP) (TC 2.A.102) family.</text>
</comment>
<feature type="transmembrane region" description="Helical" evidence="8">
    <location>
        <begin position="229"/>
        <end position="247"/>
    </location>
</feature>
<evidence type="ECO:0000256" key="6">
    <source>
        <dbReference type="ARBA" id="ARBA00022989"/>
    </source>
</evidence>
<comment type="caution">
    <text evidence="9">The sequence shown here is derived from an EMBL/GenBank/DDBJ whole genome shotgun (WGS) entry which is preliminary data.</text>
</comment>
<dbReference type="AlphaFoldDB" id="A0A3L7A956"/>
<gene>
    <name evidence="9" type="ORF">D9R14_15135</name>
</gene>
<dbReference type="Pfam" id="PF01925">
    <property type="entry name" value="TauE"/>
    <property type="match status" value="1"/>
</dbReference>
<feature type="transmembrane region" description="Helical" evidence="8">
    <location>
        <begin position="6"/>
        <end position="23"/>
    </location>
</feature>
<protein>
    <recommendedName>
        <fullName evidence="8">Probable membrane transporter protein</fullName>
    </recommendedName>
</protein>
<evidence type="ECO:0000256" key="1">
    <source>
        <dbReference type="ARBA" id="ARBA00004651"/>
    </source>
</evidence>
<evidence type="ECO:0000256" key="3">
    <source>
        <dbReference type="ARBA" id="ARBA00022448"/>
    </source>
</evidence>
<keyword evidence="6 8" id="KW-1133">Transmembrane helix</keyword>
<dbReference type="GO" id="GO:0005886">
    <property type="term" value="C:plasma membrane"/>
    <property type="evidence" value="ECO:0007669"/>
    <property type="project" value="UniProtKB-SubCell"/>
</dbReference>
<keyword evidence="5 8" id="KW-0812">Transmembrane</keyword>
<keyword evidence="10" id="KW-1185">Reference proteome</keyword>
<dbReference type="InterPro" id="IPR002781">
    <property type="entry name" value="TM_pro_TauE-like"/>
</dbReference>
<proteinExistence type="inferred from homology"/>
<evidence type="ECO:0000256" key="7">
    <source>
        <dbReference type="ARBA" id="ARBA00023136"/>
    </source>
</evidence>
<evidence type="ECO:0000256" key="2">
    <source>
        <dbReference type="ARBA" id="ARBA00009142"/>
    </source>
</evidence>
<dbReference type="InterPro" id="IPR052017">
    <property type="entry name" value="TSUP"/>
</dbReference>
<keyword evidence="3" id="KW-0813">Transport</keyword>
<feature type="transmembrane region" description="Helical" evidence="8">
    <location>
        <begin position="199"/>
        <end position="217"/>
    </location>
</feature>
<feature type="transmembrane region" description="Helical" evidence="8">
    <location>
        <begin position="30"/>
        <end position="53"/>
    </location>
</feature>
<evidence type="ECO:0000313" key="9">
    <source>
        <dbReference type="EMBL" id="RLP76717.1"/>
    </source>
</evidence>
<comment type="subcellular location">
    <subcellularLocation>
        <location evidence="1 8">Cell membrane</location>
        <topology evidence="1 8">Multi-pass membrane protein</topology>
    </subcellularLocation>
</comment>
<reference evidence="9 10" key="1">
    <citation type="submission" date="2018-10" db="EMBL/GenBank/DDBJ databases">
        <title>Xanthobacter tagetidis genome sequencing and assembly.</title>
        <authorList>
            <person name="Maclea K.S."/>
            <person name="Goen A.E."/>
            <person name="Fatima S.A."/>
        </authorList>
    </citation>
    <scope>NUCLEOTIDE SEQUENCE [LARGE SCALE GENOMIC DNA]</scope>
    <source>
        <strain evidence="9 10">ATCC 700314</strain>
    </source>
</reference>
<dbReference type="PANTHER" id="PTHR30269">
    <property type="entry name" value="TRANSMEMBRANE PROTEIN YFCA"/>
    <property type="match status" value="1"/>
</dbReference>
<evidence type="ECO:0000256" key="5">
    <source>
        <dbReference type="ARBA" id="ARBA00022692"/>
    </source>
</evidence>
<feature type="transmembrane region" description="Helical" evidence="8">
    <location>
        <begin position="98"/>
        <end position="118"/>
    </location>
</feature>
<keyword evidence="4 8" id="KW-1003">Cell membrane</keyword>